<feature type="transmembrane region" description="Helical" evidence="1">
    <location>
        <begin position="138"/>
        <end position="157"/>
    </location>
</feature>
<keyword evidence="1" id="KW-0812">Transmembrane</keyword>
<feature type="domain" description="Acyltransferase 3" evidence="2">
    <location>
        <begin position="40"/>
        <end position="178"/>
    </location>
</feature>
<gene>
    <name evidence="3" type="ORF">BRYFOR_09337</name>
</gene>
<dbReference type="OrthoDB" id="3268734at2"/>
<evidence type="ECO:0000256" key="1">
    <source>
        <dbReference type="SAM" id="Phobius"/>
    </source>
</evidence>
<organism evidence="3 4">
    <name type="scientific">Marvinbryantia formatexigens DSM 14469</name>
    <dbReference type="NCBI Taxonomy" id="478749"/>
    <lineage>
        <taxon>Bacteria</taxon>
        <taxon>Bacillati</taxon>
        <taxon>Bacillota</taxon>
        <taxon>Clostridia</taxon>
        <taxon>Lachnospirales</taxon>
        <taxon>Lachnospiraceae</taxon>
        <taxon>Marvinbryantia</taxon>
    </lineage>
</organism>
<dbReference type="GO" id="GO:0016747">
    <property type="term" value="F:acyltransferase activity, transferring groups other than amino-acyl groups"/>
    <property type="evidence" value="ECO:0007669"/>
    <property type="project" value="InterPro"/>
</dbReference>
<dbReference type="AlphaFoldDB" id="C6LKZ0"/>
<evidence type="ECO:0000313" key="4">
    <source>
        <dbReference type="Proteomes" id="UP000005561"/>
    </source>
</evidence>
<comment type="caution">
    <text evidence="3">The sequence shown here is derived from an EMBL/GenBank/DDBJ whole genome shotgun (WGS) entry which is preliminary data.</text>
</comment>
<keyword evidence="4" id="KW-1185">Reference proteome</keyword>
<keyword evidence="1" id="KW-0472">Membrane</keyword>
<dbReference type="Proteomes" id="UP000005561">
    <property type="component" value="Unassembled WGS sequence"/>
</dbReference>
<dbReference type="EMBL" id="ACCL02000026">
    <property type="protein sequence ID" value="EET58738.1"/>
    <property type="molecule type" value="Genomic_DNA"/>
</dbReference>
<feature type="transmembrane region" description="Helical" evidence="1">
    <location>
        <begin position="100"/>
        <end position="118"/>
    </location>
</feature>
<dbReference type="RefSeq" id="WP_006864089.1">
    <property type="nucleotide sequence ID" value="NZ_ACCL02000026.1"/>
</dbReference>
<accession>C6LKZ0</accession>
<dbReference type="eggNOG" id="COG3936">
    <property type="taxonomic scope" value="Bacteria"/>
</dbReference>
<proteinExistence type="predicted"/>
<dbReference type="Pfam" id="PF01757">
    <property type="entry name" value="Acyl_transf_3"/>
    <property type="match status" value="1"/>
</dbReference>
<reference evidence="3" key="1">
    <citation type="submission" date="2009-07" db="EMBL/GenBank/DDBJ databases">
        <authorList>
            <person name="Weinstock G."/>
            <person name="Sodergren E."/>
            <person name="Clifton S."/>
            <person name="Fulton L."/>
            <person name="Fulton B."/>
            <person name="Courtney L."/>
            <person name="Fronick C."/>
            <person name="Harrison M."/>
            <person name="Strong C."/>
            <person name="Farmer C."/>
            <person name="Delahaunty K."/>
            <person name="Markovic C."/>
            <person name="Hall O."/>
            <person name="Minx P."/>
            <person name="Tomlinson C."/>
            <person name="Mitreva M."/>
            <person name="Nelson J."/>
            <person name="Hou S."/>
            <person name="Wollam A."/>
            <person name="Pepin K.H."/>
            <person name="Johnson M."/>
            <person name="Bhonagiri V."/>
            <person name="Nash W.E."/>
            <person name="Warren W."/>
            <person name="Chinwalla A."/>
            <person name="Mardis E.R."/>
            <person name="Wilson R.K."/>
        </authorList>
    </citation>
    <scope>NUCLEOTIDE SEQUENCE [LARGE SCALE GENOMIC DNA]</scope>
    <source>
        <strain evidence="3">DSM 14469</strain>
    </source>
</reference>
<name>C6LKZ0_9FIRM</name>
<keyword evidence="1" id="KW-1133">Transmembrane helix</keyword>
<sequence length="203" mass="23561">MIWIKYASIYGISILFAFIVAGIISKNNTDEYFGRTNSKIMKGIAILAVMLCHLMGTFGGGTTLFTPLGGIGVSIFLMLSAYGINESYTRGDCFWWRKRIVAVFIPYFIIQCILYWPFHKFNIIDFVLDVTLISPRYHNGWYLNYLLICYIFFYLVMRVPFLKNHKITVFAVLSVASFFVKRNQSRTSDVFFDRYSFVRIQGV</sequence>
<feature type="transmembrane region" description="Helical" evidence="1">
    <location>
        <begin position="6"/>
        <end position="24"/>
    </location>
</feature>
<evidence type="ECO:0000259" key="2">
    <source>
        <dbReference type="Pfam" id="PF01757"/>
    </source>
</evidence>
<evidence type="ECO:0000313" key="3">
    <source>
        <dbReference type="EMBL" id="EET58738.1"/>
    </source>
</evidence>
<dbReference type="InterPro" id="IPR002656">
    <property type="entry name" value="Acyl_transf_3_dom"/>
</dbReference>
<protein>
    <recommendedName>
        <fullName evidence="2">Acyltransferase 3 domain-containing protein</fullName>
    </recommendedName>
</protein>